<dbReference type="EMBL" id="VCLA01000201">
    <property type="protein sequence ID" value="MQT05375.1"/>
    <property type="molecule type" value="Genomic_DNA"/>
</dbReference>
<evidence type="ECO:0000256" key="1">
    <source>
        <dbReference type="SAM" id="MobiDB-lite"/>
    </source>
</evidence>
<evidence type="ECO:0000313" key="2">
    <source>
        <dbReference type="EMBL" id="MQT05375.1"/>
    </source>
</evidence>
<feature type="region of interest" description="Disordered" evidence="1">
    <location>
        <begin position="1"/>
        <end position="27"/>
    </location>
</feature>
<organism evidence="2 3">
    <name type="scientific">Streptomyces jumonjinensis</name>
    <dbReference type="NCBI Taxonomy" id="1945"/>
    <lineage>
        <taxon>Bacteria</taxon>
        <taxon>Bacillati</taxon>
        <taxon>Actinomycetota</taxon>
        <taxon>Actinomycetes</taxon>
        <taxon>Kitasatosporales</taxon>
        <taxon>Streptomycetaceae</taxon>
        <taxon>Streptomyces</taxon>
    </lineage>
</organism>
<dbReference type="Proteomes" id="UP000419138">
    <property type="component" value="Unassembled WGS sequence"/>
</dbReference>
<sequence>DGPFGACTTSPARPSHRLLAAPGAEGV</sequence>
<comment type="caution">
    <text evidence="2">The sequence shown here is derived from an EMBL/GenBank/DDBJ whole genome shotgun (WGS) entry which is preliminary data.</text>
</comment>
<reference evidence="2 3" key="1">
    <citation type="submission" date="2019-05" db="EMBL/GenBank/DDBJ databases">
        <title>Comparative genomics and metabolomics analyses of clavulanic acid producing Streptomyces species provides insight into specialized metabolism and evolution of beta-lactam biosynthetic gene clusters.</title>
        <authorList>
            <person name="Moore M.A."/>
            <person name="Cruz-Morales P."/>
            <person name="Barona Gomez F."/>
            <person name="Kapil T."/>
        </authorList>
    </citation>
    <scope>NUCLEOTIDE SEQUENCE [LARGE SCALE GENOMIC DNA]</scope>
    <source>
        <strain evidence="2 3">NRRL 5741</strain>
    </source>
</reference>
<evidence type="ECO:0000313" key="3">
    <source>
        <dbReference type="Proteomes" id="UP000419138"/>
    </source>
</evidence>
<gene>
    <name evidence="2" type="ORF">FF041_36345</name>
</gene>
<feature type="non-terminal residue" evidence="2">
    <location>
        <position position="1"/>
    </location>
</feature>
<keyword evidence="3" id="KW-1185">Reference proteome</keyword>
<accession>A0A646KT10</accession>
<protein>
    <submittedName>
        <fullName evidence="2">DUF4913 domain-containing protein</fullName>
    </submittedName>
</protein>
<name>A0A646KT10_STRJU</name>
<proteinExistence type="predicted"/>
<dbReference type="AlphaFoldDB" id="A0A646KT10"/>